<accession>A0ABT2CPJ3</accession>
<dbReference type="InterPro" id="IPR010071">
    <property type="entry name" value="AA_adenyl_dom"/>
</dbReference>
<feature type="compositionally biased region" description="Low complexity" evidence="1">
    <location>
        <begin position="653"/>
        <end position="663"/>
    </location>
</feature>
<dbReference type="Pfam" id="PF00501">
    <property type="entry name" value="AMP-binding"/>
    <property type="match status" value="1"/>
</dbReference>
<feature type="domain" description="Condensation" evidence="3">
    <location>
        <begin position="62"/>
        <end position="510"/>
    </location>
</feature>
<organism evidence="5 6">
    <name type="scientific">Streptomyces pyxinae</name>
    <dbReference type="NCBI Taxonomy" id="2970734"/>
    <lineage>
        <taxon>Bacteria</taxon>
        <taxon>Bacillati</taxon>
        <taxon>Actinomycetota</taxon>
        <taxon>Actinomycetes</taxon>
        <taxon>Kitasatosporales</taxon>
        <taxon>Streptomycetaceae</taxon>
        <taxon>Streptomyces</taxon>
    </lineage>
</organism>
<dbReference type="InterPro" id="IPR045851">
    <property type="entry name" value="AMP-bd_C_sf"/>
</dbReference>
<feature type="domain" description="AMP-dependent synthetase/ligase" evidence="2">
    <location>
        <begin position="529"/>
        <end position="908"/>
    </location>
</feature>
<dbReference type="CDD" id="cd05930">
    <property type="entry name" value="A_NRPS"/>
    <property type="match status" value="1"/>
</dbReference>
<comment type="caution">
    <text evidence="5">The sequence shown here is derived from an EMBL/GenBank/DDBJ whole genome shotgun (WGS) entry which is preliminary data.</text>
</comment>
<dbReference type="InterPro" id="IPR001242">
    <property type="entry name" value="Condensation_dom"/>
</dbReference>
<sequence length="1061" mass="111460">MLTAAEVRELAGLWQRALEGLARHVTEHGGGGLTPSDLPLVRVTQRDLDRWQRRHTGLVDVWPATPLQSGLLFHSALAGEAPTAVAGAPGGETDAYQMQYVVHLDGAVDPGRLRAAGQALLDRHPNLRTAFVTDSAGDRVQLVVDGVALPFRHHDLTRLAPEARAAALGGLLAEDRARRFDPETPPLLRLTLAVTAERRAELVLAVHHVLLDGWSLPLLLRELLRLYGSGGAAHALPPAPRYRDFLAWLARQDRAGAARRWAATLAGVTEPVLLAPGRAPRSGTPGVGHTDVPLEPGDAAALARWAAERAVTLSTLVQGAWAVLLSRLTARDDVVFGATVSGRPAALTGVDEMIGMFVNTVPVRVDCAPGTTFEQLLTDLQEQQAALLDHQHPSLADIQRTTGLDALFDTLVVFESFPVDRAGLSAATAASGVTVTGIRPFAATHYPLTLLAAADPRLRLSLQYQRDLYDDEAAERLAGRLARVLRHLVGRPRAAVGRIDVLEPAERELLDAFQDTAVPTPPLTLTELFERQAAAGPEAVAVVCHDITLSYRDLNARANRLARHLIRRGIGPESVVAVALPRTPELVVALLGVLKSGAAYLPVDPGHGAGRLAAVLAAGRPALIVTDTPSGAVLPDGEVPRLYLDEVRAPAGGERAGATAAGRDVADADTGRDTTGPDAAGAGAGASADPTDAERIRPLRPGNLAYVMSTSGTTGVPKGVAVTHAAAVNAVLRMPDWLAVPPGSRTLAGTSVAFDISVFEIFSALCSGGTLELVRDVLVLAERGSWAGGVISTVPSALAELVDQLTGRIKADTVVFGGEALPAELTRKVREAIPGVRVVNTYGPCETFYTTAFALSGARTWDGSGSLPLGTPLPNLRVHLLGPALSPVPPGVVGELYVSGDGMARGYHGRPGQTAERFVPDPFGPPGSRMYRTGDLARMDGDGNLIFVGRSDHQVKIRGHRVEPAEVEAVLTAHPAVTQAAVVAHRGRGTGGGGRQLVAYAVLADEGAGVVTGEELRAFLGERLPDFMVPAAAMVLDRLPLTANGKLDRTALPEPEFGSGA</sequence>
<dbReference type="InterPro" id="IPR025110">
    <property type="entry name" value="AMP-bd_C"/>
</dbReference>
<protein>
    <submittedName>
        <fullName evidence="5">Amino acid adenylation domain-containing protein</fullName>
    </submittedName>
</protein>
<dbReference type="Proteomes" id="UP001431313">
    <property type="component" value="Unassembled WGS sequence"/>
</dbReference>
<dbReference type="Pfam" id="PF13193">
    <property type="entry name" value="AMP-binding_C"/>
    <property type="match status" value="1"/>
</dbReference>
<dbReference type="Gene3D" id="3.30.559.10">
    <property type="entry name" value="Chloramphenicol acetyltransferase-like domain"/>
    <property type="match status" value="1"/>
</dbReference>
<feature type="non-terminal residue" evidence="5">
    <location>
        <position position="1061"/>
    </location>
</feature>
<evidence type="ECO:0000259" key="2">
    <source>
        <dbReference type="Pfam" id="PF00501"/>
    </source>
</evidence>
<dbReference type="PANTHER" id="PTHR45527">
    <property type="entry name" value="NONRIBOSOMAL PEPTIDE SYNTHETASE"/>
    <property type="match status" value="1"/>
</dbReference>
<feature type="domain" description="AMP-binding enzyme C-terminal" evidence="4">
    <location>
        <begin position="966"/>
        <end position="1046"/>
    </location>
</feature>
<evidence type="ECO:0000313" key="6">
    <source>
        <dbReference type="Proteomes" id="UP001431313"/>
    </source>
</evidence>
<dbReference type="SUPFAM" id="SSF52777">
    <property type="entry name" value="CoA-dependent acyltransferases"/>
    <property type="match status" value="2"/>
</dbReference>
<dbReference type="Pfam" id="PF00668">
    <property type="entry name" value="Condensation"/>
    <property type="match status" value="1"/>
</dbReference>
<dbReference type="InterPro" id="IPR042099">
    <property type="entry name" value="ANL_N_sf"/>
</dbReference>
<dbReference type="InterPro" id="IPR023213">
    <property type="entry name" value="CAT-like_dom_sf"/>
</dbReference>
<feature type="region of interest" description="Disordered" evidence="1">
    <location>
        <begin position="653"/>
        <end position="695"/>
    </location>
</feature>
<dbReference type="PANTHER" id="PTHR45527:SF1">
    <property type="entry name" value="FATTY ACID SYNTHASE"/>
    <property type="match status" value="1"/>
</dbReference>
<evidence type="ECO:0000256" key="1">
    <source>
        <dbReference type="SAM" id="MobiDB-lite"/>
    </source>
</evidence>
<dbReference type="NCBIfam" id="TIGR01733">
    <property type="entry name" value="AA-adenyl-dom"/>
    <property type="match status" value="1"/>
</dbReference>
<proteinExistence type="predicted"/>
<dbReference type="CDD" id="cd19543">
    <property type="entry name" value="DCL_NRPS"/>
    <property type="match status" value="1"/>
</dbReference>
<dbReference type="Gene3D" id="3.40.50.12780">
    <property type="entry name" value="N-terminal domain of ligase-like"/>
    <property type="match status" value="1"/>
</dbReference>
<name>A0ABT2CPJ3_9ACTN</name>
<evidence type="ECO:0000313" key="5">
    <source>
        <dbReference type="EMBL" id="MCS0639363.1"/>
    </source>
</evidence>
<dbReference type="InterPro" id="IPR000873">
    <property type="entry name" value="AMP-dep_synth/lig_dom"/>
</dbReference>
<dbReference type="Gene3D" id="3.30.559.30">
    <property type="entry name" value="Nonribosomal peptide synthetase, condensation domain"/>
    <property type="match status" value="1"/>
</dbReference>
<dbReference type="Gene3D" id="3.30.300.30">
    <property type="match status" value="1"/>
</dbReference>
<keyword evidence="6" id="KW-1185">Reference proteome</keyword>
<reference evidence="5" key="1">
    <citation type="submission" date="2022-08" db="EMBL/GenBank/DDBJ databases">
        <authorList>
            <person name="Somphong A."/>
            <person name="Phongsopitanun W."/>
        </authorList>
    </citation>
    <scope>NUCLEOTIDE SEQUENCE</scope>
    <source>
        <strain evidence="5">LP05-1</strain>
    </source>
</reference>
<dbReference type="EMBL" id="JANUGQ010000035">
    <property type="protein sequence ID" value="MCS0639363.1"/>
    <property type="molecule type" value="Genomic_DNA"/>
</dbReference>
<dbReference type="SUPFAM" id="SSF56801">
    <property type="entry name" value="Acetyl-CoA synthetase-like"/>
    <property type="match status" value="1"/>
</dbReference>
<evidence type="ECO:0000259" key="3">
    <source>
        <dbReference type="Pfam" id="PF00668"/>
    </source>
</evidence>
<gene>
    <name evidence="5" type="ORF">NX801_27740</name>
</gene>
<feature type="compositionally biased region" description="Low complexity" evidence="1">
    <location>
        <begin position="673"/>
        <end position="690"/>
    </location>
</feature>
<evidence type="ECO:0000259" key="4">
    <source>
        <dbReference type="Pfam" id="PF13193"/>
    </source>
</evidence>